<protein>
    <submittedName>
        <fullName evidence="2">Polysaccharide deacetylase family protein</fullName>
    </submittedName>
</protein>
<dbReference type="RefSeq" id="WP_316018478.1">
    <property type="nucleotide sequence ID" value="NZ_JAWDID010000015.1"/>
</dbReference>
<name>A0ABU3S7C1_9HYPH</name>
<dbReference type="InterPro" id="IPR049591">
    <property type="entry name" value="CE4_u4-like"/>
</dbReference>
<dbReference type="Gene3D" id="3.20.20.370">
    <property type="entry name" value="Glycoside hydrolase/deacetylase"/>
    <property type="match status" value="1"/>
</dbReference>
<dbReference type="SUPFAM" id="SSF88713">
    <property type="entry name" value="Glycoside hydrolase/deacetylase"/>
    <property type="match status" value="1"/>
</dbReference>
<evidence type="ECO:0000313" key="2">
    <source>
        <dbReference type="EMBL" id="MDU0340616.1"/>
    </source>
</evidence>
<dbReference type="CDD" id="cd10928">
    <property type="entry name" value="CE4_u4"/>
    <property type="match status" value="1"/>
</dbReference>
<reference evidence="2 3" key="1">
    <citation type="submission" date="2023-09" db="EMBL/GenBank/DDBJ databases">
        <title>Whole genome shotgun sequencing (WGS) of Bosea sp. ZW T0_25, isolated from stored onions (Allium cepa).</title>
        <authorList>
            <person name="Stoll D.A."/>
            <person name="Huch M."/>
        </authorList>
    </citation>
    <scope>NUCLEOTIDE SEQUENCE [LARGE SCALE GENOMIC DNA]</scope>
    <source>
        <strain evidence="2 3">ZW T0_25</strain>
    </source>
</reference>
<dbReference type="Proteomes" id="UP001254257">
    <property type="component" value="Unassembled WGS sequence"/>
</dbReference>
<accession>A0ABU3S7C1</accession>
<comment type="caution">
    <text evidence="2">The sequence shown here is derived from an EMBL/GenBank/DDBJ whole genome shotgun (WGS) entry which is preliminary data.</text>
</comment>
<evidence type="ECO:0000256" key="1">
    <source>
        <dbReference type="SAM" id="MobiDB-lite"/>
    </source>
</evidence>
<proteinExistence type="predicted"/>
<dbReference type="EMBL" id="JAWDID010000015">
    <property type="protein sequence ID" value="MDU0340616.1"/>
    <property type="molecule type" value="Genomic_DNA"/>
</dbReference>
<dbReference type="InterPro" id="IPR011330">
    <property type="entry name" value="Glyco_hydro/deAcase_b/a-brl"/>
</dbReference>
<gene>
    <name evidence="2" type="ORF">RKE40_12010</name>
</gene>
<keyword evidence="3" id="KW-1185">Reference proteome</keyword>
<sequence length="298" mass="32349">MSTRADWPDLLAELDAWALAGRRIAFWLRDDDAVAPSVQLDRLAALAERFGAPVLLATIPLLAEEALARRLENAPLLFPCQHGIRHDNHAPAPQKKAEVGGHRPAKLVLSDIAQGWQRLRELFGARALPVFVPPWNRIDPGIAAALPEIGLAGLSCFRKFSLGGPSGPVLVNSDVDLIDWHGGRVGRSAEDLLAEMLALLVQRRTQTEGGAQFGLLLHHRDHDATTWAFLENLLVRIGGHAAIEFVRPPVLFALPVDLEHASGSAMVAGSIGAFSVPRRPSDPPAEDATRDVPQPHRR</sequence>
<feature type="region of interest" description="Disordered" evidence="1">
    <location>
        <begin position="275"/>
        <end position="298"/>
    </location>
</feature>
<evidence type="ECO:0000313" key="3">
    <source>
        <dbReference type="Proteomes" id="UP001254257"/>
    </source>
</evidence>
<feature type="compositionally biased region" description="Basic and acidic residues" evidence="1">
    <location>
        <begin position="287"/>
        <end position="298"/>
    </location>
</feature>
<organism evidence="2 3">
    <name type="scientific">Bosea rubneri</name>
    <dbReference type="NCBI Taxonomy" id="3075434"/>
    <lineage>
        <taxon>Bacteria</taxon>
        <taxon>Pseudomonadati</taxon>
        <taxon>Pseudomonadota</taxon>
        <taxon>Alphaproteobacteria</taxon>
        <taxon>Hyphomicrobiales</taxon>
        <taxon>Boseaceae</taxon>
        <taxon>Bosea</taxon>
    </lineage>
</organism>